<feature type="compositionally biased region" description="Basic and acidic residues" evidence="1">
    <location>
        <begin position="206"/>
        <end position="216"/>
    </location>
</feature>
<dbReference type="EMBL" id="CP034412">
    <property type="protein sequence ID" value="QCY46081.1"/>
    <property type="molecule type" value="Genomic_DNA"/>
</dbReference>
<organism evidence="2 3">
    <name type="scientific">Glutamicibacter creatinolyticus</name>
    <dbReference type="NCBI Taxonomy" id="162496"/>
    <lineage>
        <taxon>Bacteria</taxon>
        <taxon>Bacillati</taxon>
        <taxon>Actinomycetota</taxon>
        <taxon>Actinomycetes</taxon>
        <taxon>Micrococcales</taxon>
        <taxon>Micrococcaceae</taxon>
        <taxon>Glutamicibacter</taxon>
    </lineage>
</organism>
<accession>A0A5B7WPV1</accession>
<name>A0A5B7WPV1_9MICC</name>
<protein>
    <submittedName>
        <fullName evidence="2">Uncharacterized protein</fullName>
    </submittedName>
</protein>
<dbReference type="AlphaFoldDB" id="A0A5B7WPV1"/>
<dbReference type="Proteomes" id="UP000307000">
    <property type="component" value="Chromosome"/>
</dbReference>
<evidence type="ECO:0000313" key="3">
    <source>
        <dbReference type="Proteomes" id="UP000307000"/>
    </source>
</evidence>
<evidence type="ECO:0000256" key="1">
    <source>
        <dbReference type="SAM" id="MobiDB-lite"/>
    </source>
</evidence>
<gene>
    <name evidence="2" type="ORF">GcLGCM259_0299</name>
</gene>
<feature type="region of interest" description="Disordered" evidence="1">
    <location>
        <begin position="82"/>
        <end position="101"/>
    </location>
</feature>
<keyword evidence="3" id="KW-1185">Reference proteome</keyword>
<sequence length="228" mass="25487">MAMWVANSGIKSVKGFLPPCNLINSWKVNEPGNITVYLENSYRFNSDGMFQSYQTAEDELRVMGLVMFESIGESSPELEAVTFTTEDRSKSGTYSRARTGADPADLESWAEEKYVQWLDSMNDTYESFCGKSIKKLEDYRSCIPTDPHAYIASVEAPARGELLVTLADGKWQNNTYDTARIPGVDFVSGNMILKINKKAHSSEAVEKLTVKTENGKESSTGTREQWSQ</sequence>
<feature type="compositionally biased region" description="Polar residues" evidence="1">
    <location>
        <begin position="217"/>
        <end position="228"/>
    </location>
</feature>
<evidence type="ECO:0000313" key="2">
    <source>
        <dbReference type="EMBL" id="QCY46081.1"/>
    </source>
</evidence>
<reference evidence="2 3" key="1">
    <citation type="submission" date="2018-12" db="EMBL/GenBank/DDBJ databases">
        <title>Complete Genome Sequence of Glutamicibacter creatinolyticus strain LGCM259,isolated from an abscess of a 12-year-old mare in Italy.</title>
        <authorList>
            <person name="Santos R.G."/>
            <person name="Silva A.L."/>
            <person name="Seyffert N."/>
            <person name="Castro T.L.P."/>
            <person name="Attili A.R."/>
            <person name="Rifici C."/>
            <person name="Mazzullo G."/>
            <person name="Brenig B."/>
            <person name="Venanzi F."/>
            <person name="Azevedo V."/>
        </authorList>
    </citation>
    <scope>NUCLEOTIDE SEQUENCE [LARGE SCALE GENOMIC DNA]</scope>
    <source>
        <strain evidence="2 3">LGCM 259</strain>
    </source>
</reference>
<dbReference type="KEGG" id="gcr:GcLGCM259_0299"/>
<feature type="region of interest" description="Disordered" evidence="1">
    <location>
        <begin position="206"/>
        <end position="228"/>
    </location>
</feature>
<proteinExistence type="predicted"/>